<evidence type="ECO:0000313" key="2">
    <source>
        <dbReference type="Proteomes" id="UP001050691"/>
    </source>
</evidence>
<proteinExistence type="predicted"/>
<gene>
    <name evidence="1" type="ORF">Clacol_010080</name>
</gene>
<evidence type="ECO:0008006" key="3">
    <source>
        <dbReference type="Google" id="ProtNLM"/>
    </source>
</evidence>
<sequence>MSLSSAIKRFASVHTEFNKTIEEALTKQTEIEISLDKNDITFNAREQHNSFEMTVIDHERAIDSYVKETTDYLIKLKTRLNSLVFINRLPIELLSRIILFTIPKGYFEGWRHYITYTSVCHHWRSVLIQTADFWTSIHLEIKMKPVNGFVHEILRRSKSAKLDIRIVVSTSSNTLYTSILEILAEESHRIHALWLEGKETDEIELIFRGKCFPSLMQVVYNDWGRNSGLGFIPIIITSDHLQTLDFKFWRHITLDAINQLFPILSRTSNLRLHFSTPETLQIVLKLLHNNTNIRNLQLRMHFIIPSDPLDSLGQIILPELQFLSCTEPYLLQAFRVPKLSSLDLLCHSPVVLNNSIREFHFATIKYLHILDRQDRLYSILGLKEPIHPKAVFSVKPENDFLDEVRFIEGVDNIVDGNGMLSDTWPPGFLRLESFDDEVFAQSVKGALFSLLPQLTGLLELCLASKVILEDKEFYVDQFLAQVPSLRKLIIPYGNGLTDFIRHLTTDTSLCPHLDYLSYTISHPSDSEQEEEELDPESLGELLTECVQKRRKTYDDALRYIALGNCPLLPDVWFIELQKLGTTVVVTESVTVRVDESDSPEPSDSEFSGGDF</sequence>
<accession>A0AAV5APT8</accession>
<protein>
    <recommendedName>
        <fullName evidence="3">F-box domain-containing protein</fullName>
    </recommendedName>
</protein>
<dbReference type="EMBL" id="BPWL01000011">
    <property type="protein sequence ID" value="GJJ15802.1"/>
    <property type="molecule type" value="Genomic_DNA"/>
</dbReference>
<organism evidence="1 2">
    <name type="scientific">Clathrus columnatus</name>
    <dbReference type="NCBI Taxonomy" id="1419009"/>
    <lineage>
        <taxon>Eukaryota</taxon>
        <taxon>Fungi</taxon>
        <taxon>Dikarya</taxon>
        <taxon>Basidiomycota</taxon>
        <taxon>Agaricomycotina</taxon>
        <taxon>Agaricomycetes</taxon>
        <taxon>Phallomycetidae</taxon>
        <taxon>Phallales</taxon>
        <taxon>Clathraceae</taxon>
        <taxon>Clathrus</taxon>
    </lineage>
</organism>
<dbReference type="AlphaFoldDB" id="A0AAV5APT8"/>
<dbReference type="Proteomes" id="UP001050691">
    <property type="component" value="Unassembled WGS sequence"/>
</dbReference>
<reference evidence="1" key="1">
    <citation type="submission" date="2021-10" db="EMBL/GenBank/DDBJ databases">
        <title>De novo Genome Assembly of Clathrus columnatus (Basidiomycota, Fungi) Using Illumina and Nanopore Sequence Data.</title>
        <authorList>
            <person name="Ogiso-Tanaka E."/>
            <person name="Itagaki H."/>
            <person name="Hosoya T."/>
            <person name="Hosaka K."/>
        </authorList>
    </citation>
    <scope>NUCLEOTIDE SEQUENCE</scope>
    <source>
        <strain evidence="1">MO-923</strain>
    </source>
</reference>
<keyword evidence="2" id="KW-1185">Reference proteome</keyword>
<name>A0AAV5APT8_9AGAM</name>
<evidence type="ECO:0000313" key="1">
    <source>
        <dbReference type="EMBL" id="GJJ15802.1"/>
    </source>
</evidence>
<comment type="caution">
    <text evidence="1">The sequence shown here is derived from an EMBL/GenBank/DDBJ whole genome shotgun (WGS) entry which is preliminary data.</text>
</comment>